<evidence type="ECO:0000313" key="8">
    <source>
        <dbReference type="EMBL" id="MBM6947877.1"/>
    </source>
</evidence>
<dbReference type="RefSeq" id="WP_204905925.1">
    <property type="nucleotide sequence ID" value="NZ_JACJKS010000004.1"/>
</dbReference>
<evidence type="ECO:0000256" key="3">
    <source>
        <dbReference type="ARBA" id="ARBA00022722"/>
    </source>
</evidence>
<dbReference type="AlphaFoldDB" id="A0A938XB87"/>
<accession>A0A938XB87</accession>
<keyword evidence="4" id="KW-0255">Endonuclease</keyword>
<dbReference type="GO" id="GO:0003729">
    <property type="term" value="F:mRNA binding"/>
    <property type="evidence" value="ECO:0007669"/>
    <property type="project" value="InterPro"/>
</dbReference>
<dbReference type="EMBL" id="JACJKS010000004">
    <property type="protein sequence ID" value="MBM6947877.1"/>
    <property type="molecule type" value="Genomic_DNA"/>
</dbReference>
<name>A0A938XB87_9CLOT</name>
<keyword evidence="5" id="KW-0378">Hydrolase</keyword>
<evidence type="ECO:0000256" key="7">
    <source>
        <dbReference type="ARBA" id="ARBA00023016"/>
    </source>
</evidence>
<keyword evidence="3" id="KW-0540">Nuclease</keyword>
<keyword evidence="7" id="KW-0346">Stress response</keyword>
<organism evidence="8 9">
    <name type="scientific">Mordavella massiliensis</name>
    <dbReference type="NCBI Taxonomy" id="1871024"/>
    <lineage>
        <taxon>Bacteria</taxon>
        <taxon>Bacillati</taxon>
        <taxon>Bacillota</taxon>
        <taxon>Clostridia</taxon>
        <taxon>Eubacteriales</taxon>
        <taxon>Clostridiaceae</taxon>
        <taxon>Mordavella</taxon>
    </lineage>
</organism>
<dbReference type="GO" id="GO:0016787">
    <property type="term" value="F:hydrolase activity"/>
    <property type="evidence" value="ECO:0007669"/>
    <property type="project" value="UniProtKB-KW"/>
</dbReference>
<evidence type="ECO:0000256" key="1">
    <source>
        <dbReference type="ARBA" id="ARBA00006620"/>
    </source>
</evidence>
<dbReference type="SUPFAM" id="SSF54786">
    <property type="entry name" value="YcfA/nrd intein domain"/>
    <property type="match status" value="1"/>
</dbReference>
<proteinExistence type="inferred from homology"/>
<dbReference type="InterPro" id="IPR012933">
    <property type="entry name" value="HicA_mRNA_interferase"/>
</dbReference>
<dbReference type="GO" id="GO:0004519">
    <property type="term" value="F:endonuclease activity"/>
    <property type="evidence" value="ECO:0007669"/>
    <property type="project" value="UniProtKB-KW"/>
</dbReference>
<keyword evidence="6" id="KW-0694">RNA-binding</keyword>
<dbReference type="Proteomes" id="UP000705508">
    <property type="component" value="Unassembled WGS sequence"/>
</dbReference>
<evidence type="ECO:0000256" key="5">
    <source>
        <dbReference type="ARBA" id="ARBA00022801"/>
    </source>
</evidence>
<reference evidence="8" key="1">
    <citation type="submission" date="2020-08" db="EMBL/GenBank/DDBJ databases">
        <authorList>
            <person name="Cejkova D."/>
            <person name="Kubasova T."/>
            <person name="Jahodarova E."/>
            <person name="Rychlik I."/>
        </authorList>
    </citation>
    <scope>NUCLEOTIDE SEQUENCE</scope>
    <source>
        <strain evidence="8">An582</strain>
    </source>
</reference>
<evidence type="ECO:0000256" key="4">
    <source>
        <dbReference type="ARBA" id="ARBA00022759"/>
    </source>
</evidence>
<evidence type="ECO:0000256" key="2">
    <source>
        <dbReference type="ARBA" id="ARBA00022649"/>
    </source>
</evidence>
<dbReference type="Gene3D" id="3.30.920.30">
    <property type="entry name" value="Hypothetical protein"/>
    <property type="match status" value="1"/>
</dbReference>
<protein>
    <submittedName>
        <fullName evidence="8">Type II toxin-antitoxin system HicA family toxin</fullName>
    </submittedName>
</protein>
<comment type="caution">
    <text evidence="8">The sequence shown here is derived from an EMBL/GenBank/DDBJ whole genome shotgun (WGS) entry which is preliminary data.</text>
</comment>
<dbReference type="Pfam" id="PF07927">
    <property type="entry name" value="HicA_toxin"/>
    <property type="match status" value="1"/>
</dbReference>
<comment type="similarity">
    <text evidence="1">Belongs to the HicA mRNA interferase family.</text>
</comment>
<dbReference type="InterPro" id="IPR038570">
    <property type="entry name" value="HicA_sf"/>
</dbReference>
<evidence type="ECO:0000256" key="6">
    <source>
        <dbReference type="ARBA" id="ARBA00022884"/>
    </source>
</evidence>
<gene>
    <name evidence="8" type="ORF">H6A20_04245</name>
</gene>
<reference evidence="8" key="2">
    <citation type="journal article" date="2021" name="Sci. Rep.">
        <title>The distribution of antibiotic resistance genes in chicken gut microbiota commensals.</title>
        <authorList>
            <person name="Juricova H."/>
            <person name="Matiasovicova J."/>
            <person name="Kubasova T."/>
            <person name="Cejkova D."/>
            <person name="Rychlik I."/>
        </authorList>
    </citation>
    <scope>NUCLEOTIDE SEQUENCE</scope>
    <source>
        <strain evidence="8">An582</strain>
    </source>
</reference>
<sequence length="61" mass="7041">MRFREIDKMLKADGWYEIKKVGSHHQYKHPWKPGKVTVPQHGGRDLNATVVKSICRQAGLL</sequence>
<keyword evidence="2" id="KW-1277">Toxin-antitoxin system</keyword>
<evidence type="ECO:0000313" key="9">
    <source>
        <dbReference type="Proteomes" id="UP000705508"/>
    </source>
</evidence>